<dbReference type="InterPro" id="IPR051838">
    <property type="entry name" value="ARTD_PARP"/>
</dbReference>
<accession>A0A0K8TKW2</accession>
<dbReference type="InterPro" id="IPR041400">
    <property type="entry name" value="PARP16_N"/>
</dbReference>
<sequence>EDTASKILAIESAIRTDFEACDLKWTLFVAAAQSYRSASLLKPFPPKYVDGEKCNIEHLLSAISQTPPLQVVLRRITYEDHLNLCVVDLLHWVLVEHPSPTLKSIETDFVPIMYKVPFTQRCPRPTHLFEVIYPSTSKAEKVFEEYAEEFGSKFAFHGSKIDSFHSILTHGLNQHLCKTALFGEGIYLSSELTVSLNFSPYGSAWGGSAIGSHLSAVALCEYIEHPQHASFHVDTNKTNKVPDKYTVITNNDIVRVRYLLVFATKPVINPPTLTNVALKWMIKHKFSISISMYMLLLVSIGFANSKSYDYVKHIVERKLSTAYNFIRKIF</sequence>
<evidence type="ECO:0000256" key="5">
    <source>
        <dbReference type="ARBA" id="ARBA00024347"/>
    </source>
</evidence>
<dbReference type="GO" id="GO:0016779">
    <property type="term" value="F:nucleotidyltransferase activity"/>
    <property type="evidence" value="ECO:0007669"/>
    <property type="project" value="UniProtKB-KW"/>
</dbReference>
<dbReference type="Pfam" id="PF00644">
    <property type="entry name" value="PARP"/>
    <property type="match status" value="1"/>
</dbReference>
<evidence type="ECO:0000256" key="2">
    <source>
        <dbReference type="ARBA" id="ARBA00022679"/>
    </source>
</evidence>
<evidence type="ECO:0000313" key="8">
    <source>
        <dbReference type="EMBL" id="JAI14969.1"/>
    </source>
</evidence>
<comment type="similarity">
    <text evidence="5">Belongs to the ARTD/PARP family.</text>
</comment>
<evidence type="ECO:0000256" key="6">
    <source>
        <dbReference type="RuleBase" id="RU362114"/>
    </source>
</evidence>
<dbReference type="SUPFAM" id="SSF56399">
    <property type="entry name" value="ADP-ribosylation"/>
    <property type="match status" value="1"/>
</dbReference>
<evidence type="ECO:0000256" key="3">
    <source>
        <dbReference type="ARBA" id="ARBA00022695"/>
    </source>
</evidence>
<dbReference type="PANTHER" id="PTHR21328">
    <property type="entry name" value="POLY ADP-RIBOSE POLYMERASE FAMILY, MEMBER PARP"/>
    <property type="match status" value="1"/>
</dbReference>
<proteinExistence type="evidence at transcript level"/>
<dbReference type="GO" id="GO:0003950">
    <property type="term" value="F:NAD+ poly-ADP-ribosyltransferase activity"/>
    <property type="evidence" value="ECO:0007669"/>
    <property type="project" value="UniProtKB-UniRule"/>
</dbReference>
<protein>
    <recommendedName>
        <fullName evidence="6">Poly [ADP-ribose] polymerase</fullName>
        <shortName evidence="6">PARP</shortName>
        <ecNumber evidence="6">2.4.2.-</ecNumber>
    </recommendedName>
</protein>
<name>A0A0K8TKW2_TABBR</name>
<keyword evidence="1 6" id="KW-0328">Glycosyltransferase</keyword>
<dbReference type="AlphaFoldDB" id="A0A0K8TKW2"/>
<dbReference type="Pfam" id="PF18084">
    <property type="entry name" value="ARTD15_N"/>
    <property type="match status" value="1"/>
</dbReference>
<evidence type="ECO:0000259" key="7">
    <source>
        <dbReference type="PROSITE" id="PS51059"/>
    </source>
</evidence>
<dbReference type="EMBL" id="GDAI01002634">
    <property type="protein sequence ID" value="JAI14969.1"/>
    <property type="molecule type" value="mRNA"/>
</dbReference>
<keyword evidence="2 6" id="KW-0808">Transferase</keyword>
<keyword evidence="3" id="KW-0548">Nucleotidyltransferase</keyword>
<keyword evidence="4 6" id="KW-0520">NAD</keyword>
<evidence type="ECO:0000256" key="4">
    <source>
        <dbReference type="ARBA" id="ARBA00023027"/>
    </source>
</evidence>
<dbReference type="Gene3D" id="3.90.228.10">
    <property type="match status" value="1"/>
</dbReference>
<dbReference type="EC" id="2.4.2.-" evidence="6"/>
<dbReference type="InterPro" id="IPR012317">
    <property type="entry name" value="Poly(ADP-ribose)pol_cat_dom"/>
</dbReference>
<organism evidence="8">
    <name type="scientific">Tabanus bromius</name>
    <name type="common">Band-eyed brown horse fly</name>
    <dbReference type="NCBI Taxonomy" id="304241"/>
    <lineage>
        <taxon>Eukaryota</taxon>
        <taxon>Metazoa</taxon>
        <taxon>Ecdysozoa</taxon>
        <taxon>Arthropoda</taxon>
        <taxon>Hexapoda</taxon>
        <taxon>Insecta</taxon>
        <taxon>Pterygota</taxon>
        <taxon>Neoptera</taxon>
        <taxon>Endopterygota</taxon>
        <taxon>Diptera</taxon>
        <taxon>Brachycera</taxon>
        <taxon>Tabanomorpha</taxon>
        <taxon>Tabanoidea</taxon>
        <taxon>Tabanidae</taxon>
        <taxon>Tabanus</taxon>
    </lineage>
</organism>
<feature type="domain" description="PARP catalytic" evidence="7">
    <location>
        <begin position="78"/>
        <end position="271"/>
    </location>
</feature>
<feature type="non-terminal residue" evidence="8">
    <location>
        <position position="1"/>
    </location>
</feature>
<reference evidence="8" key="1">
    <citation type="journal article" date="2015" name="Insect Biochem. Mol. Biol.">
        <title>An insight into the sialome of the horse fly, Tabanus bromius.</title>
        <authorList>
            <person name="Ribeiro J.M."/>
            <person name="Kazimirova M."/>
            <person name="Takac P."/>
            <person name="Andersen J.F."/>
            <person name="Francischetti I.M."/>
        </authorList>
    </citation>
    <scope>NUCLEOTIDE SEQUENCE</scope>
</reference>
<dbReference type="PROSITE" id="PS51059">
    <property type="entry name" value="PARP_CATALYTIC"/>
    <property type="match status" value="1"/>
</dbReference>
<evidence type="ECO:0000256" key="1">
    <source>
        <dbReference type="ARBA" id="ARBA00022676"/>
    </source>
</evidence>